<dbReference type="AlphaFoldDB" id="A0AAP0HLT6"/>
<feature type="region of interest" description="Disordered" evidence="1">
    <location>
        <begin position="122"/>
        <end position="186"/>
    </location>
</feature>
<evidence type="ECO:0000256" key="1">
    <source>
        <dbReference type="SAM" id="MobiDB-lite"/>
    </source>
</evidence>
<dbReference type="Proteomes" id="UP001420932">
    <property type="component" value="Unassembled WGS sequence"/>
</dbReference>
<comment type="caution">
    <text evidence="2">The sequence shown here is derived from an EMBL/GenBank/DDBJ whole genome shotgun (WGS) entry which is preliminary data.</text>
</comment>
<evidence type="ECO:0000313" key="2">
    <source>
        <dbReference type="EMBL" id="KAK9087525.1"/>
    </source>
</evidence>
<sequence length="186" mass="20987">MEEPGGDFVPVHLHWECPEGNDWRRARFLTFFLPSRDTREVAFLAEMIQDDSSIASRSHTSFLWDETMAKRRGHISSTDQILSATDQSILRIGDKDDEVEMVPDSIQLADAEPITGIEGILEDNKNTKEQGDWYDSDSSIEGSEQGVGYTQNPNLLVDEDDRMDDLRTEPRGDVQIGIQAEQGTIQ</sequence>
<protein>
    <submittedName>
        <fullName evidence="2">Uncharacterized protein</fullName>
    </submittedName>
</protein>
<proteinExistence type="predicted"/>
<name>A0AAP0HLT6_9MAGN</name>
<evidence type="ECO:0000313" key="3">
    <source>
        <dbReference type="Proteomes" id="UP001420932"/>
    </source>
</evidence>
<reference evidence="2 3" key="1">
    <citation type="submission" date="2024-01" db="EMBL/GenBank/DDBJ databases">
        <title>Genome assemblies of Stephania.</title>
        <authorList>
            <person name="Yang L."/>
        </authorList>
    </citation>
    <scope>NUCLEOTIDE SEQUENCE [LARGE SCALE GENOMIC DNA]</scope>
    <source>
        <strain evidence="2">YNDBR</strain>
        <tissue evidence="2">Leaf</tissue>
    </source>
</reference>
<feature type="compositionally biased region" description="Basic and acidic residues" evidence="1">
    <location>
        <begin position="122"/>
        <end position="131"/>
    </location>
</feature>
<feature type="compositionally biased region" description="Polar residues" evidence="1">
    <location>
        <begin position="136"/>
        <end position="154"/>
    </location>
</feature>
<gene>
    <name evidence="2" type="ORF">Syun_029919</name>
</gene>
<organism evidence="2 3">
    <name type="scientific">Stephania yunnanensis</name>
    <dbReference type="NCBI Taxonomy" id="152371"/>
    <lineage>
        <taxon>Eukaryota</taxon>
        <taxon>Viridiplantae</taxon>
        <taxon>Streptophyta</taxon>
        <taxon>Embryophyta</taxon>
        <taxon>Tracheophyta</taxon>
        <taxon>Spermatophyta</taxon>
        <taxon>Magnoliopsida</taxon>
        <taxon>Ranunculales</taxon>
        <taxon>Menispermaceae</taxon>
        <taxon>Menispermoideae</taxon>
        <taxon>Cissampelideae</taxon>
        <taxon>Stephania</taxon>
    </lineage>
</organism>
<keyword evidence="3" id="KW-1185">Reference proteome</keyword>
<accession>A0AAP0HLT6</accession>
<dbReference type="EMBL" id="JBBNAF010000013">
    <property type="protein sequence ID" value="KAK9087525.1"/>
    <property type="molecule type" value="Genomic_DNA"/>
</dbReference>